<accession>A0A1R0KYJ9</accession>
<comment type="caution">
    <text evidence="1">The sequence shown here is derived from an EMBL/GenBank/DDBJ whole genome shotgun (WGS) entry which is preliminary data.</text>
</comment>
<dbReference type="EMBL" id="MQUQ01000004">
    <property type="protein sequence ID" value="OLZ54426.1"/>
    <property type="molecule type" value="Genomic_DNA"/>
</dbReference>
<evidence type="ECO:0000313" key="2">
    <source>
        <dbReference type="Proteomes" id="UP000187486"/>
    </source>
</evidence>
<evidence type="ECO:0000313" key="1">
    <source>
        <dbReference type="EMBL" id="OLZ54426.1"/>
    </source>
</evidence>
<dbReference type="AlphaFoldDB" id="A0A1R0KYJ9"/>
<proteinExistence type="predicted"/>
<protein>
    <submittedName>
        <fullName evidence="1">Uncharacterized protein</fullName>
    </submittedName>
</protein>
<sequence length="179" mass="19563">MAPIPCSDLSPAAWIASSDLPWQRLVAFGPAGFDGYARLRFLPDPAFDGQSENDVTAPESPEDEQFRQLFENLAHATRTPEDCYFCVWDGYGDMFGSPKVVVPERNYFLFRGGLEEAGFRGAQGPAFAWPADHAWCVAKDVDPHWAGIGAAADVLDRLVGAAGLDVVLADPTREQPAYR</sequence>
<dbReference type="Proteomes" id="UP000187486">
    <property type="component" value="Unassembled WGS sequence"/>
</dbReference>
<dbReference type="OrthoDB" id="2426596at2"/>
<name>A0A1R0KYJ9_9PSEU</name>
<dbReference type="RefSeq" id="WP_076157309.1">
    <property type="nucleotide sequence ID" value="NZ_JBEZVB010000002.1"/>
</dbReference>
<keyword evidence="2" id="KW-1185">Reference proteome</keyword>
<gene>
    <name evidence="1" type="ORF">BS329_07805</name>
</gene>
<organism evidence="1 2">
    <name type="scientific">Amycolatopsis coloradensis</name>
    <dbReference type="NCBI Taxonomy" id="76021"/>
    <lineage>
        <taxon>Bacteria</taxon>
        <taxon>Bacillati</taxon>
        <taxon>Actinomycetota</taxon>
        <taxon>Actinomycetes</taxon>
        <taxon>Pseudonocardiales</taxon>
        <taxon>Pseudonocardiaceae</taxon>
        <taxon>Amycolatopsis</taxon>
    </lineage>
</organism>
<reference evidence="1 2" key="1">
    <citation type="submission" date="2016-01" db="EMBL/GenBank/DDBJ databases">
        <title>Amycolatopsis coloradensis genome sequencing and assembly.</title>
        <authorList>
            <person name="Mayilraj S."/>
        </authorList>
    </citation>
    <scope>NUCLEOTIDE SEQUENCE [LARGE SCALE GENOMIC DNA]</scope>
    <source>
        <strain evidence="1 2">DSM 44225</strain>
    </source>
</reference>
<dbReference type="STRING" id="76021.BS329_07805"/>